<keyword evidence="1" id="KW-0808">Transferase</keyword>
<protein>
    <submittedName>
        <fullName evidence="1">Glycosyltransferase</fullName>
    </submittedName>
</protein>
<evidence type="ECO:0000313" key="1">
    <source>
        <dbReference type="EMBL" id="MBW97836.1"/>
    </source>
</evidence>
<dbReference type="EMBL" id="GGEC01017353">
    <property type="protein sequence ID" value="MBW97836.1"/>
    <property type="molecule type" value="Transcribed_RNA"/>
</dbReference>
<accession>A0A2P2JWK0</accession>
<reference evidence="1" key="1">
    <citation type="submission" date="2018-02" db="EMBL/GenBank/DDBJ databases">
        <title>Rhizophora mucronata_Transcriptome.</title>
        <authorList>
            <person name="Meera S.P."/>
            <person name="Sreeshan A."/>
            <person name="Augustine A."/>
        </authorList>
    </citation>
    <scope>NUCLEOTIDE SEQUENCE</scope>
    <source>
        <tissue evidence="1">Leaf</tissue>
    </source>
</reference>
<dbReference type="AlphaFoldDB" id="A0A2P2JWK0"/>
<proteinExistence type="predicted"/>
<name>A0A2P2JWK0_RHIMU</name>
<dbReference type="GO" id="GO:0016740">
    <property type="term" value="F:transferase activity"/>
    <property type="evidence" value="ECO:0007669"/>
    <property type="project" value="UniProtKB-KW"/>
</dbReference>
<organism evidence="1">
    <name type="scientific">Rhizophora mucronata</name>
    <name type="common">Asiatic mangrove</name>
    <dbReference type="NCBI Taxonomy" id="61149"/>
    <lineage>
        <taxon>Eukaryota</taxon>
        <taxon>Viridiplantae</taxon>
        <taxon>Streptophyta</taxon>
        <taxon>Embryophyta</taxon>
        <taxon>Tracheophyta</taxon>
        <taxon>Spermatophyta</taxon>
        <taxon>Magnoliopsida</taxon>
        <taxon>eudicotyledons</taxon>
        <taxon>Gunneridae</taxon>
        <taxon>Pentapetalae</taxon>
        <taxon>rosids</taxon>
        <taxon>fabids</taxon>
        <taxon>Malpighiales</taxon>
        <taxon>Rhizophoraceae</taxon>
        <taxon>Rhizophora</taxon>
    </lineage>
</organism>
<sequence length="94" mass="10621">MCRFKYILSTSFLPFIPICSLTEGFWSKNWRFCARTRVPGRPTGCRRPVTLCSTISFVPPASVPSTCHKEPPGKKLSDFENGSATMTHKFNFQS</sequence>